<evidence type="ECO:0000313" key="3">
    <source>
        <dbReference type="EMBL" id="MEJ2890524.1"/>
    </source>
</evidence>
<organism evidence="3 4">
    <name type="scientific">Actinomycetospora aeridis</name>
    <dbReference type="NCBI Taxonomy" id="3129231"/>
    <lineage>
        <taxon>Bacteria</taxon>
        <taxon>Bacillati</taxon>
        <taxon>Actinomycetota</taxon>
        <taxon>Actinomycetes</taxon>
        <taxon>Pseudonocardiales</taxon>
        <taxon>Pseudonocardiaceae</taxon>
        <taxon>Actinomycetospora</taxon>
    </lineage>
</organism>
<dbReference type="InterPro" id="IPR002645">
    <property type="entry name" value="STAS_dom"/>
</dbReference>
<feature type="domain" description="STAS" evidence="2">
    <location>
        <begin position="9"/>
        <end position="67"/>
    </location>
</feature>
<dbReference type="SUPFAM" id="SSF52091">
    <property type="entry name" value="SpoIIaa-like"/>
    <property type="match status" value="1"/>
</dbReference>
<accession>A0ABU8NDN7</accession>
<dbReference type="PROSITE" id="PS50801">
    <property type="entry name" value="STAS"/>
    <property type="match status" value="1"/>
</dbReference>
<evidence type="ECO:0000313" key="4">
    <source>
        <dbReference type="Proteomes" id="UP001370100"/>
    </source>
</evidence>
<sequence>MTTDDDRPRSSTTTPPTGARLLSVGATLDAAVAAALRREMRALLARSADPIVVDLTAVRATDRTAASEALRDLASEAGEADVDLRVARDPAAREVNRALLGDERLFEVYPDLDAALDGATGASAPDDGAGRPAAPGER</sequence>
<dbReference type="Proteomes" id="UP001370100">
    <property type="component" value="Unassembled WGS sequence"/>
</dbReference>
<dbReference type="InterPro" id="IPR036513">
    <property type="entry name" value="STAS_dom_sf"/>
</dbReference>
<gene>
    <name evidence="3" type="ORF">WCD41_28980</name>
</gene>
<feature type="region of interest" description="Disordered" evidence="1">
    <location>
        <begin position="1"/>
        <end position="21"/>
    </location>
</feature>
<dbReference type="Pfam" id="PF01740">
    <property type="entry name" value="STAS"/>
    <property type="match status" value="1"/>
</dbReference>
<proteinExistence type="predicted"/>
<protein>
    <submittedName>
        <fullName evidence="3">STAS domain-containing protein</fullName>
    </submittedName>
</protein>
<comment type="caution">
    <text evidence="3">The sequence shown here is derived from an EMBL/GenBank/DDBJ whole genome shotgun (WGS) entry which is preliminary data.</text>
</comment>
<feature type="region of interest" description="Disordered" evidence="1">
    <location>
        <begin position="117"/>
        <end position="138"/>
    </location>
</feature>
<dbReference type="Gene3D" id="3.30.750.24">
    <property type="entry name" value="STAS domain"/>
    <property type="match status" value="1"/>
</dbReference>
<reference evidence="3 4" key="1">
    <citation type="submission" date="2024-03" db="EMBL/GenBank/DDBJ databases">
        <title>Actinomycetospora sp. OC33-EN06, a novel actinomycete isolated from wild orchid (Aerides multiflora).</title>
        <authorList>
            <person name="Suriyachadkun C."/>
        </authorList>
    </citation>
    <scope>NUCLEOTIDE SEQUENCE [LARGE SCALE GENOMIC DNA]</scope>
    <source>
        <strain evidence="3 4">OC33-EN06</strain>
    </source>
</reference>
<name>A0ABU8NDN7_9PSEU</name>
<dbReference type="EMBL" id="JBBEGL010000014">
    <property type="protein sequence ID" value="MEJ2890524.1"/>
    <property type="molecule type" value="Genomic_DNA"/>
</dbReference>
<dbReference type="RefSeq" id="WP_337718723.1">
    <property type="nucleotide sequence ID" value="NZ_JBBEGL010000014.1"/>
</dbReference>
<evidence type="ECO:0000256" key="1">
    <source>
        <dbReference type="SAM" id="MobiDB-lite"/>
    </source>
</evidence>
<evidence type="ECO:0000259" key="2">
    <source>
        <dbReference type="PROSITE" id="PS50801"/>
    </source>
</evidence>
<keyword evidence="4" id="KW-1185">Reference proteome</keyword>